<evidence type="ECO:0000313" key="12">
    <source>
        <dbReference type="Proteomes" id="UP000255518"/>
    </source>
</evidence>
<dbReference type="EMBL" id="UGKT01000001">
    <property type="protein sequence ID" value="STT02710.1"/>
    <property type="molecule type" value="Genomic_DNA"/>
</dbReference>
<dbReference type="Pfam" id="PF03023">
    <property type="entry name" value="MurJ"/>
    <property type="match status" value="1"/>
</dbReference>
<keyword evidence="3 10" id="KW-0812">Transmembrane</keyword>
<name>A0A377UZE6_KLEPN</name>
<dbReference type="GO" id="GO:0034204">
    <property type="term" value="P:lipid translocation"/>
    <property type="evidence" value="ECO:0007669"/>
    <property type="project" value="TreeGrafter"/>
</dbReference>
<dbReference type="Proteomes" id="UP000255518">
    <property type="component" value="Unassembled WGS sequence"/>
</dbReference>
<evidence type="ECO:0000256" key="3">
    <source>
        <dbReference type="ARBA" id="ARBA00022692"/>
    </source>
</evidence>
<evidence type="ECO:0000256" key="5">
    <source>
        <dbReference type="ARBA" id="ARBA00022984"/>
    </source>
</evidence>
<keyword evidence="6 10" id="KW-1133">Transmembrane helix</keyword>
<comment type="subcellular location">
    <subcellularLocation>
        <location evidence="1">Cell membrane</location>
        <topology evidence="1">Multi-pass membrane protein</topology>
    </subcellularLocation>
</comment>
<evidence type="ECO:0000256" key="4">
    <source>
        <dbReference type="ARBA" id="ARBA00022960"/>
    </source>
</evidence>
<organism evidence="11 12">
    <name type="scientific">Klebsiella pneumoniae</name>
    <dbReference type="NCBI Taxonomy" id="573"/>
    <lineage>
        <taxon>Bacteria</taxon>
        <taxon>Pseudomonadati</taxon>
        <taxon>Pseudomonadota</taxon>
        <taxon>Gammaproteobacteria</taxon>
        <taxon>Enterobacterales</taxon>
        <taxon>Enterobacteriaceae</taxon>
        <taxon>Klebsiella/Raoultella group</taxon>
        <taxon>Klebsiella</taxon>
        <taxon>Klebsiella pneumoniae complex</taxon>
    </lineage>
</organism>
<dbReference type="GO" id="GO:0005886">
    <property type="term" value="C:plasma membrane"/>
    <property type="evidence" value="ECO:0007669"/>
    <property type="project" value="UniProtKB-SubCell"/>
</dbReference>
<gene>
    <name evidence="11" type="primary">mviN_3</name>
    <name evidence="11" type="ORF">NCTC13443_03066</name>
</gene>
<dbReference type="GO" id="GO:0008360">
    <property type="term" value="P:regulation of cell shape"/>
    <property type="evidence" value="ECO:0007669"/>
    <property type="project" value="UniProtKB-KW"/>
</dbReference>
<reference evidence="11 12" key="1">
    <citation type="submission" date="2018-06" db="EMBL/GenBank/DDBJ databases">
        <authorList>
            <consortium name="Pathogen Informatics"/>
            <person name="Doyle S."/>
        </authorList>
    </citation>
    <scope>NUCLEOTIDE SEQUENCE [LARGE SCALE GENOMIC DNA]</scope>
    <source>
        <strain evidence="11 12">NCTC13443</strain>
    </source>
</reference>
<dbReference type="GO" id="GO:0015648">
    <property type="term" value="F:lipid-linked peptidoglycan transporter activity"/>
    <property type="evidence" value="ECO:0007669"/>
    <property type="project" value="TreeGrafter"/>
</dbReference>
<evidence type="ECO:0000256" key="9">
    <source>
        <dbReference type="ARBA" id="ARBA00061532"/>
    </source>
</evidence>
<dbReference type="InterPro" id="IPR051050">
    <property type="entry name" value="Lipid_II_flippase_MurJ/MviN"/>
</dbReference>
<evidence type="ECO:0000256" key="7">
    <source>
        <dbReference type="ARBA" id="ARBA00023136"/>
    </source>
</evidence>
<dbReference type="PANTHER" id="PTHR47019:SF1">
    <property type="entry name" value="LIPID II FLIPPASE MURJ"/>
    <property type="match status" value="1"/>
</dbReference>
<protein>
    <submittedName>
        <fullName evidence="11">Putative virulence factor</fullName>
    </submittedName>
</protein>
<accession>A0A377UZE6</accession>
<dbReference type="GO" id="GO:0009252">
    <property type="term" value="P:peptidoglycan biosynthetic process"/>
    <property type="evidence" value="ECO:0007669"/>
    <property type="project" value="UniProtKB-KW"/>
</dbReference>
<comment type="similarity">
    <text evidence="9">Belongs to the MurJ/MviN family.</text>
</comment>
<dbReference type="InterPro" id="IPR004268">
    <property type="entry name" value="MurJ"/>
</dbReference>
<evidence type="ECO:0000256" key="1">
    <source>
        <dbReference type="ARBA" id="ARBA00004651"/>
    </source>
</evidence>
<evidence type="ECO:0000256" key="6">
    <source>
        <dbReference type="ARBA" id="ARBA00022989"/>
    </source>
</evidence>
<evidence type="ECO:0000313" key="11">
    <source>
        <dbReference type="EMBL" id="STT02710.1"/>
    </source>
</evidence>
<proteinExistence type="inferred from homology"/>
<keyword evidence="2" id="KW-1003">Cell membrane</keyword>
<sequence length="81" mass="8907">MYYADRLMEFPSGVLGVALGTILLPSLSKSFASGNHDEYCRLMDWGLRLCFLLALPSAVALGILAKPLTVALFQYGKIQRL</sequence>
<keyword evidence="7 10" id="KW-0472">Membrane</keyword>
<feature type="transmembrane region" description="Helical" evidence="10">
    <location>
        <begin position="52"/>
        <end position="73"/>
    </location>
</feature>
<keyword evidence="5" id="KW-0573">Peptidoglycan synthesis</keyword>
<comment type="function">
    <text evidence="8">Involved in peptidoglycan biosynthesis. Transports lipid-linked peptidoglycan precursors from the inner to the outer leaflet of the cytoplasmic membrane.</text>
</comment>
<dbReference type="AlphaFoldDB" id="A0A377UZE6"/>
<evidence type="ECO:0000256" key="8">
    <source>
        <dbReference type="ARBA" id="ARBA00060041"/>
    </source>
</evidence>
<evidence type="ECO:0000256" key="2">
    <source>
        <dbReference type="ARBA" id="ARBA00022475"/>
    </source>
</evidence>
<dbReference type="PANTHER" id="PTHR47019">
    <property type="entry name" value="LIPID II FLIPPASE MURJ"/>
    <property type="match status" value="1"/>
</dbReference>
<evidence type="ECO:0000256" key="10">
    <source>
        <dbReference type="SAM" id="Phobius"/>
    </source>
</evidence>
<keyword evidence="4" id="KW-0133">Cell shape</keyword>